<gene>
    <name evidence="3" type="ORF">PCON_07353</name>
</gene>
<dbReference type="OrthoDB" id="4838853at2759"/>
<feature type="chain" id="PRO_5004651545" evidence="2">
    <location>
        <begin position="21"/>
        <end position="80"/>
    </location>
</feature>
<feature type="transmembrane region" description="Helical" evidence="1">
    <location>
        <begin position="30"/>
        <end position="55"/>
    </location>
</feature>
<evidence type="ECO:0000313" key="4">
    <source>
        <dbReference type="Proteomes" id="UP000018144"/>
    </source>
</evidence>
<dbReference type="STRING" id="1076935.U4KZW3"/>
<protein>
    <submittedName>
        <fullName evidence="3">Uncharacterized protein</fullName>
    </submittedName>
</protein>
<dbReference type="AlphaFoldDB" id="U4KZW3"/>
<evidence type="ECO:0000313" key="3">
    <source>
        <dbReference type="EMBL" id="CCX07764.1"/>
    </source>
</evidence>
<sequence length="80" mass="9254">MYKLTMFWGWGCMLCVGVNAAVVFTVKSKYVAFGFGWTAPFVWAGIWATITTVWVQRMLSKEKNEWVEMSNRVHIEPKSD</sequence>
<accession>U4KZW3</accession>
<evidence type="ECO:0000256" key="1">
    <source>
        <dbReference type="SAM" id="Phobius"/>
    </source>
</evidence>
<name>U4KZW3_PYROM</name>
<dbReference type="PANTHER" id="PTHR42024:SF1">
    <property type="entry name" value="AMINO ACID PERMEASE_ SLC12A DOMAIN-CONTAINING PROTEIN"/>
    <property type="match status" value="1"/>
</dbReference>
<organism evidence="3 4">
    <name type="scientific">Pyronema omphalodes (strain CBS 100304)</name>
    <name type="common">Pyronema confluens</name>
    <dbReference type="NCBI Taxonomy" id="1076935"/>
    <lineage>
        <taxon>Eukaryota</taxon>
        <taxon>Fungi</taxon>
        <taxon>Dikarya</taxon>
        <taxon>Ascomycota</taxon>
        <taxon>Pezizomycotina</taxon>
        <taxon>Pezizomycetes</taxon>
        <taxon>Pezizales</taxon>
        <taxon>Pyronemataceae</taxon>
        <taxon>Pyronema</taxon>
    </lineage>
</organism>
<keyword evidence="1" id="KW-0812">Transmembrane</keyword>
<proteinExistence type="predicted"/>
<keyword evidence="1" id="KW-1133">Transmembrane helix</keyword>
<dbReference type="Proteomes" id="UP000018144">
    <property type="component" value="Unassembled WGS sequence"/>
</dbReference>
<dbReference type="PANTHER" id="PTHR42024">
    <property type="entry name" value="AMINO ACID PERMEASE_ SLC12A DOMAIN-CONTAINING PROTEIN"/>
    <property type="match status" value="1"/>
</dbReference>
<evidence type="ECO:0000256" key="2">
    <source>
        <dbReference type="SAM" id="SignalP"/>
    </source>
</evidence>
<keyword evidence="4" id="KW-1185">Reference proteome</keyword>
<keyword evidence="2" id="KW-0732">Signal</keyword>
<feature type="signal peptide" evidence="2">
    <location>
        <begin position="1"/>
        <end position="20"/>
    </location>
</feature>
<keyword evidence="1" id="KW-0472">Membrane</keyword>
<dbReference type="EMBL" id="HF935375">
    <property type="protein sequence ID" value="CCX07764.1"/>
    <property type="molecule type" value="Genomic_DNA"/>
</dbReference>
<reference evidence="3 4" key="1">
    <citation type="journal article" date="2013" name="PLoS Genet.">
        <title>The genome and development-dependent transcriptomes of Pyronema confluens: a window into fungal evolution.</title>
        <authorList>
            <person name="Traeger S."/>
            <person name="Altegoer F."/>
            <person name="Freitag M."/>
            <person name="Gabaldon T."/>
            <person name="Kempken F."/>
            <person name="Kumar A."/>
            <person name="Marcet-Houben M."/>
            <person name="Poggeler S."/>
            <person name="Stajich J.E."/>
            <person name="Nowrousian M."/>
        </authorList>
    </citation>
    <scope>NUCLEOTIDE SEQUENCE [LARGE SCALE GENOMIC DNA]</scope>
    <source>
        <strain evidence="4">CBS 100304</strain>
        <tissue evidence="3">Vegetative mycelium</tissue>
    </source>
</reference>